<protein>
    <submittedName>
        <fullName evidence="1">Uncharacterized protein</fullName>
    </submittedName>
</protein>
<name>A0ACB9ZU45_CATRO</name>
<comment type="caution">
    <text evidence="1">The sequence shown here is derived from an EMBL/GenBank/DDBJ whole genome shotgun (WGS) entry which is preliminary data.</text>
</comment>
<evidence type="ECO:0000313" key="2">
    <source>
        <dbReference type="Proteomes" id="UP001060085"/>
    </source>
</evidence>
<organism evidence="1 2">
    <name type="scientific">Catharanthus roseus</name>
    <name type="common">Madagascar periwinkle</name>
    <name type="synonym">Vinca rosea</name>
    <dbReference type="NCBI Taxonomy" id="4058"/>
    <lineage>
        <taxon>Eukaryota</taxon>
        <taxon>Viridiplantae</taxon>
        <taxon>Streptophyta</taxon>
        <taxon>Embryophyta</taxon>
        <taxon>Tracheophyta</taxon>
        <taxon>Spermatophyta</taxon>
        <taxon>Magnoliopsida</taxon>
        <taxon>eudicotyledons</taxon>
        <taxon>Gunneridae</taxon>
        <taxon>Pentapetalae</taxon>
        <taxon>asterids</taxon>
        <taxon>lamiids</taxon>
        <taxon>Gentianales</taxon>
        <taxon>Apocynaceae</taxon>
        <taxon>Rauvolfioideae</taxon>
        <taxon>Vinceae</taxon>
        <taxon>Catharanthinae</taxon>
        <taxon>Catharanthus</taxon>
    </lineage>
</organism>
<sequence length="248" mass="27901">MNLFEVAHFVPEKQTYKNWCYCSYTSRFVRYTTKNGMDRTPDTKYRKVSITSPPGVFGFIACCFVWFNNTAYPSEFYGPAGPEASQAQAFTFLVRDQRLGANVGSTQGPTGLGKYLMRSPTGEVIFGGETMHFWDLRAPWLEPLKGPNGFDLSRLEKDIQPWQERRSAEYMTHAPLGSLNSVDGIATEINAVNYVSPRSWLATSHFVLGFFFFVGHLWHAGRARAAAAGFAKGIDRDFEPVFSMTPLN</sequence>
<reference evidence="2" key="1">
    <citation type="journal article" date="2023" name="Nat. Plants">
        <title>Single-cell RNA sequencing provides a high-resolution roadmap for understanding the multicellular compartmentation of specialized metabolism.</title>
        <authorList>
            <person name="Sun S."/>
            <person name="Shen X."/>
            <person name="Li Y."/>
            <person name="Li Y."/>
            <person name="Wang S."/>
            <person name="Li R."/>
            <person name="Zhang H."/>
            <person name="Shen G."/>
            <person name="Guo B."/>
            <person name="Wei J."/>
            <person name="Xu J."/>
            <person name="St-Pierre B."/>
            <person name="Chen S."/>
            <person name="Sun C."/>
        </authorList>
    </citation>
    <scope>NUCLEOTIDE SEQUENCE [LARGE SCALE GENOMIC DNA]</scope>
</reference>
<keyword evidence="2" id="KW-1185">Reference proteome</keyword>
<accession>A0ACB9ZU45</accession>
<dbReference type="Proteomes" id="UP001060085">
    <property type="component" value="Linkage Group LG08"/>
</dbReference>
<dbReference type="EMBL" id="CM044708">
    <property type="protein sequence ID" value="KAI5650776.1"/>
    <property type="molecule type" value="Genomic_DNA"/>
</dbReference>
<gene>
    <name evidence="1" type="ORF">M9H77_36781</name>
</gene>
<proteinExistence type="predicted"/>
<evidence type="ECO:0000313" key="1">
    <source>
        <dbReference type="EMBL" id="KAI5650776.1"/>
    </source>
</evidence>